<name>A0A511YNB5_9FLAO</name>
<accession>A0A511YNB5</accession>
<dbReference type="NCBIfam" id="TIGR00125">
    <property type="entry name" value="cyt_tran_rel"/>
    <property type="match status" value="1"/>
</dbReference>
<keyword evidence="2" id="KW-0548">Nucleotidyltransferase</keyword>
<dbReference type="GO" id="GO:0016779">
    <property type="term" value="F:nucleotidyltransferase activity"/>
    <property type="evidence" value="ECO:0007669"/>
    <property type="project" value="UniProtKB-KW"/>
</dbReference>
<evidence type="ECO:0000256" key="1">
    <source>
        <dbReference type="ARBA" id="ARBA00022679"/>
    </source>
</evidence>
<sequence length="175" mass="20466">MGMAEVFRKQKRLKIFDIKNIDMKTERIGITFSSFDLLHAGHIKMLEEAKTVCDYLIVGLQIDPSHDRPTKNKPTQTIVERYIQLKAVDAVDEIIPYYTEEDLLDILKSFVIDVRIIGDDYLDRDFTGKKYCEEKGIEIFYNKRDHRFSSSDLRKRIYEAELAKLAKLEAAEPEQ</sequence>
<dbReference type="Proteomes" id="UP000321863">
    <property type="component" value="Unassembled WGS sequence"/>
</dbReference>
<dbReference type="SUPFAM" id="SSF52374">
    <property type="entry name" value="Nucleotidylyl transferase"/>
    <property type="match status" value="1"/>
</dbReference>
<dbReference type="Pfam" id="PF01467">
    <property type="entry name" value="CTP_transf_like"/>
    <property type="match status" value="1"/>
</dbReference>
<evidence type="ECO:0000313" key="4">
    <source>
        <dbReference type="EMBL" id="GEN76684.1"/>
    </source>
</evidence>
<evidence type="ECO:0000256" key="2">
    <source>
        <dbReference type="ARBA" id="ARBA00022695"/>
    </source>
</evidence>
<organism evidence="4 5">
    <name type="scientific">Chryseobacterium hagamense</name>
    <dbReference type="NCBI Taxonomy" id="395935"/>
    <lineage>
        <taxon>Bacteria</taxon>
        <taxon>Pseudomonadati</taxon>
        <taxon>Bacteroidota</taxon>
        <taxon>Flavobacteriia</taxon>
        <taxon>Flavobacteriales</taxon>
        <taxon>Weeksellaceae</taxon>
        <taxon>Chryseobacterium group</taxon>
        <taxon>Chryseobacterium</taxon>
    </lineage>
</organism>
<dbReference type="InterPro" id="IPR004821">
    <property type="entry name" value="Cyt_trans-like"/>
</dbReference>
<dbReference type="InterPro" id="IPR014729">
    <property type="entry name" value="Rossmann-like_a/b/a_fold"/>
</dbReference>
<evidence type="ECO:0000259" key="3">
    <source>
        <dbReference type="Pfam" id="PF01467"/>
    </source>
</evidence>
<proteinExistence type="predicted"/>
<gene>
    <name evidence="4" type="ORF">CHA01nite_24240</name>
</gene>
<keyword evidence="5" id="KW-1185">Reference proteome</keyword>
<dbReference type="PANTHER" id="PTHR43793:SF1">
    <property type="entry name" value="FAD SYNTHASE"/>
    <property type="match status" value="1"/>
</dbReference>
<protein>
    <recommendedName>
        <fullName evidence="3">Cytidyltransferase-like domain-containing protein</fullName>
    </recommendedName>
</protein>
<comment type="caution">
    <text evidence="4">The sequence shown here is derived from an EMBL/GenBank/DDBJ whole genome shotgun (WGS) entry which is preliminary data.</text>
</comment>
<evidence type="ECO:0000313" key="5">
    <source>
        <dbReference type="Proteomes" id="UP000321863"/>
    </source>
</evidence>
<dbReference type="Gene3D" id="3.40.50.620">
    <property type="entry name" value="HUPs"/>
    <property type="match status" value="1"/>
</dbReference>
<feature type="domain" description="Cytidyltransferase-like" evidence="3">
    <location>
        <begin position="33"/>
        <end position="156"/>
    </location>
</feature>
<dbReference type="PANTHER" id="PTHR43793">
    <property type="entry name" value="FAD SYNTHASE"/>
    <property type="match status" value="1"/>
</dbReference>
<dbReference type="InterPro" id="IPR050385">
    <property type="entry name" value="Archaeal_FAD_synthase"/>
</dbReference>
<dbReference type="AlphaFoldDB" id="A0A511YNB5"/>
<keyword evidence="1" id="KW-0808">Transferase</keyword>
<dbReference type="EMBL" id="BJYJ01000013">
    <property type="protein sequence ID" value="GEN76684.1"/>
    <property type="molecule type" value="Genomic_DNA"/>
</dbReference>
<reference evidence="4 5" key="1">
    <citation type="submission" date="2019-07" db="EMBL/GenBank/DDBJ databases">
        <title>Whole genome shotgun sequence of Chryseobacterium hagamense NBRC 105253.</title>
        <authorList>
            <person name="Hosoyama A."/>
            <person name="Uohara A."/>
            <person name="Ohji S."/>
            <person name="Ichikawa N."/>
        </authorList>
    </citation>
    <scope>NUCLEOTIDE SEQUENCE [LARGE SCALE GENOMIC DNA]</scope>
    <source>
        <strain evidence="4 5">NBRC 105253</strain>
    </source>
</reference>